<comment type="subcellular location">
    <subcellularLocation>
        <location evidence="2">Cytoplasm</location>
    </subcellularLocation>
    <subcellularLocation>
        <location evidence="1">Nucleus</location>
    </subcellularLocation>
</comment>
<keyword evidence="3" id="KW-0963">Cytoplasm</keyword>
<protein>
    <submittedName>
        <fullName evidence="10">GLYK family kinase of specificity</fullName>
    </submittedName>
</protein>
<dbReference type="AlphaFoldDB" id="A0AAE9WBV3"/>
<dbReference type="GO" id="GO:0016301">
    <property type="term" value="F:kinase activity"/>
    <property type="evidence" value="ECO:0007669"/>
    <property type="project" value="UniProtKB-KW"/>
</dbReference>
<dbReference type="RefSeq" id="XP_056037593.1">
    <property type="nucleotide sequence ID" value="XM_056182597.1"/>
</dbReference>
<dbReference type="Gene3D" id="3.40.50.300">
    <property type="entry name" value="P-loop containing nucleotide triphosphate hydrolases"/>
    <property type="match status" value="1"/>
</dbReference>
<evidence type="ECO:0000256" key="3">
    <source>
        <dbReference type="ARBA" id="ARBA00022490"/>
    </source>
</evidence>
<evidence type="ECO:0000313" key="10">
    <source>
        <dbReference type="EMBL" id="WBW73350.1"/>
    </source>
</evidence>
<dbReference type="FunFam" id="3.40.50.300:FF:001691">
    <property type="entry name" value="Probable ATP-dependent kinase TDA10"/>
    <property type="match status" value="1"/>
</dbReference>
<evidence type="ECO:0000256" key="4">
    <source>
        <dbReference type="ARBA" id="ARBA00022679"/>
    </source>
</evidence>
<keyword evidence="5" id="KW-0547">Nucleotide-binding</keyword>
<evidence type="ECO:0000313" key="11">
    <source>
        <dbReference type="Proteomes" id="UP001212411"/>
    </source>
</evidence>
<dbReference type="Proteomes" id="UP001212411">
    <property type="component" value="Chromosome 2"/>
</dbReference>
<gene>
    <name evidence="10" type="primary">mug58</name>
    <name evidence="10" type="ORF">SOMG_03810</name>
</gene>
<evidence type="ECO:0000256" key="1">
    <source>
        <dbReference type="ARBA" id="ARBA00004123"/>
    </source>
</evidence>
<dbReference type="GO" id="GO:0005737">
    <property type="term" value="C:cytoplasm"/>
    <property type="evidence" value="ECO:0007669"/>
    <property type="project" value="UniProtKB-SubCell"/>
</dbReference>
<evidence type="ECO:0000256" key="8">
    <source>
        <dbReference type="ARBA" id="ARBA00023242"/>
    </source>
</evidence>
<evidence type="ECO:0000256" key="5">
    <source>
        <dbReference type="ARBA" id="ARBA00022741"/>
    </source>
</evidence>
<accession>A0AAE9WBV3</accession>
<evidence type="ECO:0000256" key="9">
    <source>
        <dbReference type="ARBA" id="ARBA00061312"/>
    </source>
</evidence>
<keyword evidence="4" id="KW-0808">Transferase</keyword>
<evidence type="ECO:0000256" key="2">
    <source>
        <dbReference type="ARBA" id="ARBA00004496"/>
    </source>
</evidence>
<dbReference type="GO" id="GO:0005634">
    <property type="term" value="C:nucleus"/>
    <property type="evidence" value="ECO:0007669"/>
    <property type="project" value="UniProtKB-SubCell"/>
</dbReference>
<dbReference type="SUPFAM" id="SSF52540">
    <property type="entry name" value="P-loop containing nucleoside triphosphate hydrolases"/>
    <property type="match status" value="1"/>
</dbReference>
<dbReference type="GeneID" id="80877286"/>
<evidence type="ECO:0000256" key="6">
    <source>
        <dbReference type="ARBA" id="ARBA00022777"/>
    </source>
</evidence>
<evidence type="ECO:0000256" key="7">
    <source>
        <dbReference type="ARBA" id="ARBA00022840"/>
    </source>
</evidence>
<keyword evidence="6 10" id="KW-0418">Kinase</keyword>
<dbReference type="InterPro" id="IPR027417">
    <property type="entry name" value="P-loop_NTPase"/>
</dbReference>
<comment type="similarity">
    <text evidence="9">Belongs to the GLYK kinase family.</text>
</comment>
<dbReference type="PANTHER" id="PTHR10285">
    <property type="entry name" value="URIDINE KINASE"/>
    <property type="match status" value="1"/>
</dbReference>
<keyword evidence="7" id="KW-0067">ATP-binding</keyword>
<dbReference type="GO" id="GO:0005524">
    <property type="term" value="F:ATP binding"/>
    <property type="evidence" value="ECO:0007669"/>
    <property type="project" value="UniProtKB-KW"/>
</dbReference>
<name>A0AAE9WBV3_9SCHI</name>
<sequence>MTSLNIILQKVVQFYEKQPKPEGRPFILGISGPQGSGKSTLALTLKEALERSKGKVVVNISLDDFYLTHKEQVNLAESHADNPLIQHRGLAGTHDVEFLKNVLDALRNPTDTPIEIPVYDKSKFNGYGDRGDKSKWQVVSPKEVDLVIFEGWMVGFEAMDPCMVSVRARSTKWQCLEDSLLWVNEQLKRYESVFRKIDSLVQLEAQEIKYVYEWRLQQEHTLKTLIHAGMSDEEVKIFVNNYMPQYILYLGTLSNKVHLNPRCLEIILDENRWPIVIH</sequence>
<dbReference type="KEGG" id="som:SOMG_03810"/>
<keyword evidence="11" id="KW-1185">Reference proteome</keyword>
<dbReference type="EMBL" id="CP115612">
    <property type="protein sequence ID" value="WBW73350.1"/>
    <property type="molecule type" value="Genomic_DNA"/>
</dbReference>
<proteinExistence type="inferred from homology"/>
<reference evidence="10 11" key="1">
    <citation type="journal article" date="2023" name="G3 (Bethesda)">
        <title>A high-quality reference genome for the fission yeast Schizosaccharomyces osmophilus.</title>
        <authorList>
            <person name="Jia G.S."/>
            <person name="Zhang W.C."/>
            <person name="Liang Y."/>
            <person name="Liu X.H."/>
            <person name="Rhind N."/>
            <person name="Pidoux A."/>
            <person name="Brysch-Herzberg M."/>
            <person name="Du L.L."/>
        </authorList>
    </citation>
    <scope>NUCLEOTIDE SEQUENCE [LARGE SCALE GENOMIC DNA]</scope>
    <source>
        <strain evidence="10 11">CBS 15793</strain>
    </source>
</reference>
<organism evidence="10 11">
    <name type="scientific">Schizosaccharomyces osmophilus</name>
    <dbReference type="NCBI Taxonomy" id="2545709"/>
    <lineage>
        <taxon>Eukaryota</taxon>
        <taxon>Fungi</taxon>
        <taxon>Dikarya</taxon>
        <taxon>Ascomycota</taxon>
        <taxon>Taphrinomycotina</taxon>
        <taxon>Schizosaccharomycetes</taxon>
        <taxon>Schizosaccharomycetales</taxon>
        <taxon>Schizosaccharomycetaceae</taxon>
        <taxon>Schizosaccharomyces</taxon>
    </lineage>
</organism>
<keyword evidence="8" id="KW-0539">Nucleus</keyword>